<reference evidence="1 2" key="1">
    <citation type="submission" date="2023-04" db="EMBL/GenBank/DDBJ databases">
        <title>Tenacibaculum tangerinum sp. nov., isolated from sea tidal flat of South Korea.</title>
        <authorList>
            <person name="Lee S.H."/>
            <person name="Kim J.-J."/>
        </authorList>
    </citation>
    <scope>NUCLEOTIDE SEQUENCE [LARGE SCALE GENOMIC DNA]</scope>
    <source>
        <strain evidence="1 2">GRR-S3-23</strain>
    </source>
</reference>
<keyword evidence="2" id="KW-1185">Reference proteome</keyword>
<dbReference type="EMBL" id="CP122539">
    <property type="protein sequence ID" value="WGH76137.1"/>
    <property type="molecule type" value="Genomic_DNA"/>
</dbReference>
<sequence length="70" mass="8129">MKKILSKFLNVGSYLKGFGSNVDKAIEYGDSGYKSILLYKSFFKHLKAFRADWIEIYGEEKAQNKEQKTK</sequence>
<name>A0ABY8L3Y0_9FLAO</name>
<evidence type="ECO:0000313" key="1">
    <source>
        <dbReference type="EMBL" id="WGH76137.1"/>
    </source>
</evidence>
<proteinExistence type="predicted"/>
<accession>A0ABY8L3Y0</accession>
<gene>
    <name evidence="1" type="ORF">P8625_02925</name>
</gene>
<evidence type="ECO:0000313" key="2">
    <source>
        <dbReference type="Proteomes" id="UP001232001"/>
    </source>
</evidence>
<protein>
    <submittedName>
        <fullName evidence="1">Uncharacterized protein</fullName>
    </submittedName>
</protein>
<dbReference type="RefSeq" id="WP_279652007.1">
    <property type="nucleotide sequence ID" value="NZ_CP122539.1"/>
</dbReference>
<dbReference type="Proteomes" id="UP001232001">
    <property type="component" value="Chromosome"/>
</dbReference>
<organism evidence="1 2">
    <name type="scientific">Tenacibaculum tangerinum</name>
    <dbReference type="NCBI Taxonomy" id="3038772"/>
    <lineage>
        <taxon>Bacteria</taxon>
        <taxon>Pseudomonadati</taxon>
        <taxon>Bacteroidota</taxon>
        <taxon>Flavobacteriia</taxon>
        <taxon>Flavobacteriales</taxon>
        <taxon>Flavobacteriaceae</taxon>
        <taxon>Tenacibaculum</taxon>
    </lineage>
</organism>